<keyword evidence="4 7" id="KW-0560">Oxidoreductase</keyword>
<organism evidence="9 10">
    <name type="scientific">Streptomyces cremeus</name>
    <dbReference type="NCBI Taxonomy" id="66881"/>
    <lineage>
        <taxon>Bacteria</taxon>
        <taxon>Bacillati</taxon>
        <taxon>Actinomycetota</taxon>
        <taxon>Actinomycetes</taxon>
        <taxon>Kitasatosporales</taxon>
        <taxon>Streptomycetaceae</taxon>
        <taxon>Streptomyces</taxon>
    </lineage>
</organism>
<accession>A0ABV5P6S3</accession>
<keyword evidence="6 7" id="KW-0503">Monooxygenase</keyword>
<dbReference type="PANTHER" id="PTHR24291:SF50">
    <property type="entry name" value="BIFUNCTIONAL ALBAFLAVENONE MONOOXYGENASE_TERPENE SYNTHASE"/>
    <property type="match status" value="1"/>
</dbReference>
<keyword evidence="5 7" id="KW-0408">Iron</keyword>
<protein>
    <submittedName>
        <fullName evidence="9">Cytochrome P450</fullName>
    </submittedName>
</protein>
<dbReference type="InterPro" id="IPR017972">
    <property type="entry name" value="Cyt_P450_CS"/>
</dbReference>
<dbReference type="EMBL" id="JBHMCR010000002">
    <property type="protein sequence ID" value="MFB9518788.1"/>
    <property type="molecule type" value="Genomic_DNA"/>
</dbReference>
<keyword evidence="2 7" id="KW-0349">Heme</keyword>
<dbReference type="InterPro" id="IPR036396">
    <property type="entry name" value="Cyt_P450_sf"/>
</dbReference>
<dbReference type="InterPro" id="IPR050196">
    <property type="entry name" value="Cytochrome_P450_Monoox"/>
</dbReference>
<evidence type="ECO:0000256" key="3">
    <source>
        <dbReference type="ARBA" id="ARBA00022723"/>
    </source>
</evidence>
<dbReference type="InterPro" id="IPR001128">
    <property type="entry name" value="Cyt_P450"/>
</dbReference>
<evidence type="ECO:0000256" key="1">
    <source>
        <dbReference type="ARBA" id="ARBA00010617"/>
    </source>
</evidence>
<dbReference type="CDD" id="cd20620">
    <property type="entry name" value="CYP132-like"/>
    <property type="match status" value="1"/>
</dbReference>
<comment type="similarity">
    <text evidence="1 7">Belongs to the cytochrome P450 family.</text>
</comment>
<dbReference type="RefSeq" id="WP_345217374.1">
    <property type="nucleotide sequence ID" value="NZ_BAAAXE010000001.1"/>
</dbReference>
<feature type="compositionally biased region" description="Low complexity" evidence="8">
    <location>
        <begin position="12"/>
        <end position="31"/>
    </location>
</feature>
<evidence type="ECO:0000256" key="4">
    <source>
        <dbReference type="ARBA" id="ARBA00023002"/>
    </source>
</evidence>
<evidence type="ECO:0000256" key="8">
    <source>
        <dbReference type="SAM" id="MobiDB-lite"/>
    </source>
</evidence>
<dbReference type="Proteomes" id="UP001589718">
    <property type="component" value="Unassembled WGS sequence"/>
</dbReference>
<dbReference type="Gene3D" id="1.10.630.10">
    <property type="entry name" value="Cytochrome P450"/>
    <property type="match status" value="1"/>
</dbReference>
<dbReference type="PANTHER" id="PTHR24291">
    <property type="entry name" value="CYTOCHROME P450 FAMILY 4"/>
    <property type="match status" value="1"/>
</dbReference>
<sequence>MTTARETPRPAPAGAAPHVAPAAGGPAPAPEADGVPLLGNIVEFRKDILDVMHRGWQEHGGLVRYRLGPVVVHGVSSSELAGEVLTDSATYGKLGPDNPLRLILGEGLLTSDDHESWMRNRRMMQPIYAKQALAGMYRAMADSTADQLAHMERVYAPGAEVDVHGEMMRVTLDIVSRCMFSTDVSRTRDSLSPEAVDVAVNFAFDRLQNPFSPPTGWPTPRNRRFRRVMDGLDSMMYGIIEERRAAGPPEGGAKDLLDMLLAARDADTGEGMTDRELRDEIITTFAAGHETTAVTLTWAFYLLSRNRQVLRRAQEEVDRELGDALPTAADLARMPYLLQIFEEALRLYPSAPIVPRLTLKDTVLGGHRVPAGSRVLVNLFNIHRDERHWDDPERFDPDRFAAARKKGRHRFAYLPFGAGPHLCIGKHFALMEAHLLLAALIRRYEFRHVPSHRVVNHATITLRPKYGMEMTLHERRPSRARRPLGEDPAAD</sequence>
<evidence type="ECO:0000256" key="2">
    <source>
        <dbReference type="ARBA" id="ARBA00022617"/>
    </source>
</evidence>
<dbReference type="PRINTS" id="PR00385">
    <property type="entry name" value="P450"/>
</dbReference>
<evidence type="ECO:0000313" key="9">
    <source>
        <dbReference type="EMBL" id="MFB9518788.1"/>
    </source>
</evidence>
<evidence type="ECO:0000256" key="5">
    <source>
        <dbReference type="ARBA" id="ARBA00023004"/>
    </source>
</evidence>
<dbReference type="SUPFAM" id="SSF48264">
    <property type="entry name" value="Cytochrome P450"/>
    <property type="match status" value="1"/>
</dbReference>
<evidence type="ECO:0000256" key="7">
    <source>
        <dbReference type="RuleBase" id="RU000461"/>
    </source>
</evidence>
<evidence type="ECO:0000313" key="10">
    <source>
        <dbReference type="Proteomes" id="UP001589718"/>
    </source>
</evidence>
<name>A0ABV5P6S3_STRCM</name>
<gene>
    <name evidence="9" type="ORF">ACFFTU_02325</name>
</gene>
<dbReference type="Pfam" id="PF00067">
    <property type="entry name" value="p450"/>
    <property type="match status" value="1"/>
</dbReference>
<dbReference type="InterPro" id="IPR002401">
    <property type="entry name" value="Cyt_P450_E_grp-I"/>
</dbReference>
<dbReference type="PROSITE" id="PS00086">
    <property type="entry name" value="CYTOCHROME_P450"/>
    <property type="match status" value="1"/>
</dbReference>
<evidence type="ECO:0000256" key="6">
    <source>
        <dbReference type="ARBA" id="ARBA00023033"/>
    </source>
</evidence>
<reference evidence="9 10" key="1">
    <citation type="submission" date="2024-09" db="EMBL/GenBank/DDBJ databases">
        <authorList>
            <person name="Sun Q."/>
            <person name="Mori K."/>
        </authorList>
    </citation>
    <scope>NUCLEOTIDE SEQUENCE [LARGE SCALE GENOMIC DNA]</scope>
    <source>
        <strain evidence="9 10">JCM 4362</strain>
    </source>
</reference>
<comment type="caution">
    <text evidence="9">The sequence shown here is derived from an EMBL/GenBank/DDBJ whole genome shotgun (WGS) entry which is preliminary data.</text>
</comment>
<proteinExistence type="inferred from homology"/>
<dbReference type="PRINTS" id="PR00463">
    <property type="entry name" value="EP450I"/>
</dbReference>
<keyword evidence="3 7" id="KW-0479">Metal-binding</keyword>
<feature type="region of interest" description="Disordered" evidence="8">
    <location>
        <begin position="1"/>
        <end position="31"/>
    </location>
</feature>
<keyword evidence="10" id="KW-1185">Reference proteome</keyword>